<dbReference type="PANTHER" id="PTHR43308">
    <property type="entry name" value="OUTER MEMBRANE PROTEIN ALPHA-RELATED"/>
    <property type="match status" value="1"/>
</dbReference>
<dbReference type="GO" id="GO:0010181">
    <property type="term" value="F:FMN binding"/>
    <property type="evidence" value="ECO:0007669"/>
    <property type="project" value="InterPro"/>
</dbReference>
<evidence type="ECO:0000256" key="1">
    <source>
        <dbReference type="SAM" id="SignalP"/>
    </source>
</evidence>
<dbReference type="Pfam" id="PF00395">
    <property type="entry name" value="SLH"/>
    <property type="match status" value="3"/>
</dbReference>
<dbReference type="OrthoDB" id="174569at2"/>
<accession>A0A134AHX1</accession>
<comment type="caution">
    <text evidence="3">The sequence shown here is derived from an EMBL/GenBank/DDBJ whole genome shotgun (WGS) entry which is preliminary data.</text>
</comment>
<proteinExistence type="predicted"/>
<dbReference type="Gene3D" id="3.90.1010.20">
    <property type="match status" value="2"/>
</dbReference>
<evidence type="ECO:0000313" key="3">
    <source>
        <dbReference type="EMBL" id="KXB67312.1"/>
    </source>
</evidence>
<evidence type="ECO:0000259" key="2">
    <source>
        <dbReference type="PROSITE" id="PS51272"/>
    </source>
</evidence>
<gene>
    <name evidence="3" type="ORF">HMPREF1863_00499</name>
</gene>
<feature type="domain" description="SLH" evidence="2">
    <location>
        <begin position="87"/>
        <end position="150"/>
    </location>
</feature>
<evidence type="ECO:0000313" key="4">
    <source>
        <dbReference type="Proteomes" id="UP000070442"/>
    </source>
</evidence>
<feature type="signal peptide" evidence="1">
    <location>
        <begin position="1"/>
        <end position="27"/>
    </location>
</feature>
<dbReference type="RefSeq" id="WP_068367021.1">
    <property type="nucleotide sequence ID" value="NZ_KQ960171.1"/>
</dbReference>
<keyword evidence="4" id="KW-1185">Reference proteome</keyword>
<dbReference type="STRING" id="755172.HMPREF1863_00499"/>
<dbReference type="InterPro" id="IPR001119">
    <property type="entry name" value="SLH_dom"/>
</dbReference>
<sequence length="659" mass="72371">MNKKLKYLPAVAAAFAIGFALNGGVHAQGFEDMPKENHWSYRPIRFCLDKNYLKGMDEVHIAPNASLTRGQMAAIMNRVKGTSEKADISAFKDVKVQDWFYDDIAKAVKAGFISGRSASEMAPNAKITREEAFTILARVLGEKEAKQHLDAFKDGKDVAPWAAKGVNFLVDQKIVNGDNGSLRPKDGITRAEFAQIVFQAFGKEEAPQVQEGVLFGDANVDQQQYPAIAPFVHPPFYNVRVKVTVGKDGKIQSVEDNETIEKGLAPGMKKDFFEKKNAPFFNQLKEQKFYDKVKGLDRAGVEALKVNHGEVDALTGATETGKAFKQAILNAFDKKEGKKFLSEKETLVAEKPMVTKQGVTVHFKNNLPKDFKVKLVSVNAGIYNGENVIDSSKIQWKAAKDGFDLTIAGDLKAGKYMVNIVDESGKYRSPDFESGHGSPRKYPFFVIEKGAKLAYKDGKLTISDNDYANFQQNIEEIVVTPLKGNEPIKDKAMDIEPVGHHGTKGDYQKNPMFLKDGSISEAVTFGRKKAPVFMKGVSYKIEVETYGYGTLEFTYTAKEGIKEGEGKKDGSYTGKAPVGSFGYDFIADVTVKDGKITAIKDNTKPDGESAKRHNAYIDAKMLDKFVGKNAKEVKGMADTVSGATATSKAAQEAILNALK</sequence>
<feature type="chain" id="PRO_5007461646" description="SLH domain-containing protein" evidence="1">
    <location>
        <begin position="28"/>
        <end position="659"/>
    </location>
</feature>
<dbReference type="SMART" id="SM00900">
    <property type="entry name" value="FMN_bind"/>
    <property type="match status" value="2"/>
</dbReference>
<dbReference type="PATRIC" id="fig|755172.3.peg.476"/>
<protein>
    <recommendedName>
        <fullName evidence="2">SLH domain-containing protein</fullName>
    </recommendedName>
</protein>
<reference evidence="4" key="1">
    <citation type="submission" date="2016-01" db="EMBL/GenBank/DDBJ databases">
        <authorList>
            <person name="Mitreva M."/>
            <person name="Pepin K.H."/>
            <person name="Mihindukulasuriya K.A."/>
            <person name="Fulton R."/>
            <person name="Fronick C."/>
            <person name="O'Laughlin M."/>
            <person name="Miner T."/>
            <person name="Herter B."/>
            <person name="Rosa B.A."/>
            <person name="Cordes M."/>
            <person name="Tomlinson C."/>
            <person name="Wollam A."/>
            <person name="Palsikar V.B."/>
            <person name="Mardis E.R."/>
            <person name="Wilson R.K."/>
        </authorList>
    </citation>
    <scope>NUCLEOTIDE SEQUENCE [LARGE SCALE GENOMIC DNA]</scope>
    <source>
        <strain evidence="4">DNF00729</strain>
    </source>
</reference>
<dbReference type="InterPro" id="IPR051465">
    <property type="entry name" value="Cell_Envelope_Struct_Comp"/>
</dbReference>
<dbReference type="PROSITE" id="PS51272">
    <property type="entry name" value="SLH"/>
    <property type="match status" value="3"/>
</dbReference>
<name>A0A134AHX1_9FIRM</name>
<organism evidence="3 4">
    <name type="scientific">Aedoeadaptatus coxii</name>
    <dbReference type="NCBI Taxonomy" id="755172"/>
    <lineage>
        <taxon>Bacteria</taxon>
        <taxon>Bacillati</taxon>
        <taxon>Bacillota</taxon>
        <taxon>Tissierellia</taxon>
        <taxon>Tissierellales</taxon>
        <taxon>Peptoniphilaceae</taxon>
        <taxon>Aedoeadaptatus</taxon>
    </lineage>
</organism>
<dbReference type="GO" id="GO:0016020">
    <property type="term" value="C:membrane"/>
    <property type="evidence" value="ECO:0007669"/>
    <property type="project" value="InterPro"/>
</dbReference>
<dbReference type="InterPro" id="IPR007329">
    <property type="entry name" value="FMN-bd"/>
</dbReference>
<dbReference type="Proteomes" id="UP000070442">
    <property type="component" value="Unassembled WGS sequence"/>
</dbReference>
<keyword evidence="1" id="KW-0732">Signal</keyword>
<feature type="domain" description="SLH" evidence="2">
    <location>
        <begin position="152"/>
        <end position="211"/>
    </location>
</feature>
<dbReference type="AlphaFoldDB" id="A0A134AHX1"/>
<feature type="domain" description="SLH" evidence="2">
    <location>
        <begin position="27"/>
        <end position="86"/>
    </location>
</feature>
<dbReference type="EMBL" id="LSDG01000019">
    <property type="protein sequence ID" value="KXB67312.1"/>
    <property type="molecule type" value="Genomic_DNA"/>
</dbReference>
<dbReference type="Pfam" id="PF04205">
    <property type="entry name" value="FMN_bind"/>
    <property type="match status" value="2"/>
</dbReference>